<dbReference type="Proteomes" id="UP000554286">
    <property type="component" value="Unassembled WGS sequence"/>
</dbReference>
<sequence>MSRELKRVLYVDDEVMLQKVGRVALEKFGGFEVEVVGSGEEALQRAPVYNPDLILLDVMMPGMDGPSTVERLRAMPEVCQIPIVFITAKAHPDEVARFKALGVMGVLTKPYEPQDLGNQLRTLWAEGDGA</sequence>
<dbReference type="Gene3D" id="3.40.50.2300">
    <property type="match status" value="1"/>
</dbReference>
<reference evidence="4 5" key="1">
    <citation type="submission" date="2020-08" db="EMBL/GenBank/DDBJ databases">
        <title>Genome sequencing of Purple Non-Sulfur Bacteria from various extreme environments.</title>
        <authorList>
            <person name="Mayer M."/>
        </authorList>
    </citation>
    <scope>NUCLEOTIDE SEQUENCE [LARGE SCALE GENOMIC DNA]</scope>
    <source>
        <strain evidence="4 5">JA131</strain>
    </source>
</reference>
<feature type="modified residue" description="4-aspartylphosphate" evidence="2">
    <location>
        <position position="57"/>
    </location>
</feature>
<dbReference type="RefSeq" id="WP_184044990.1">
    <property type="nucleotide sequence ID" value="NZ_JACIGK010000014.1"/>
</dbReference>
<dbReference type="EMBL" id="JACIGK010000014">
    <property type="protein sequence ID" value="MBB4266495.1"/>
    <property type="molecule type" value="Genomic_DNA"/>
</dbReference>
<dbReference type="SMART" id="SM00448">
    <property type="entry name" value="REC"/>
    <property type="match status" value="1"/>
</dbReference>
<protein>
    <submittedName>
        <fullName evidence="4">CheY-like chemotaxis protein</fullName>
    </submittedName>
</protein>
<dbReference type="PANTHER" id="PTHR44591">
    <property type="entry name" value="STRESS RESPONSE REGULATOR PROTEIN 1"/>
    <property type="match status" value="1"/>
</dbReference>
<dbReference type="PROSITE" id="PS50110">
    <property type="entry name" value="RESPONSE_REGULATORY"/>
    <property type="match status" value="1"/>
</dbReference>
<organism evidence="4 5">
    <name type="scientific">Roseospira visakhapatnamensis</name>
    <dbReference type="NCBI Taxonomy" id="390880"/>
    <lineage>
        <taxon>Bacteria</taxon>
        <taxon>Pseudomonadati</taxon>
        <taxon>Pseudomonadota</taxon>
        <taxon>Alphaproteobacteria</taxon>
        <taxon>Rhodospirillales</taxon>
        <taxon>Rhodospirillaceae</taxon>
        <taxon>Roseospira</taxon>
    </lineage>
</organism>
<evidence type="ECO:0000313" key="4">
    <source>
        <dbReference type="EMBL" id="MBB4266495.1"/>
    </source>
</evidence>
<dbReference type="InterPro" id="IPR011006">
    <property type="entry name" value="CheY-like_superfamily"/>
</dbReference>
<dbReference type="AlphaFoldDB" id="A0A7W6W9U2"/>
<dbReference type="InterPro" id="IPR050595">
    <property type="entry name" value="Bact_response_regulator"/>
</dbReference>
<proteinExistence type="predicted"/>
<evidence type="ECO:0000259" key="3">
    <source>
        <dbReference type="PROSITE" id="PS50110"/>
    </source>
</evidence>
<evidence type="ECO:0000256" key="1">
    <source>
        <dbReference type="ARBA" id="ARBA00022553"/>
    </source>
</evidence>
<evidence type="ECO:0000313" key="5">
    <source>
        <dbReference type="Proteomes" id="UP000554286"/>
    </source>
</evidence>
<feature type="domain" description="Response regulatory" evidence="3">
    <location>
        <begin position="7"/>
        <end position="124"/>
    </location>
</feature>
<keyword evidence="5" id="KW-1185">Reference proteome</keyword>
<dbReference type="PANTHER" id="PTHR44591:SF3">
    <property type="entry name" value="RESPONSE REGULATORY DOMAIN-CONTAINING PROTEIN"/>
    <property type="match status" value="1"/>
</dbReference>
<gene>
    <name evidence="4" type="ORF">GGD89_002127</name>
</gene>
<keyword evidence="1 2" id="KW-0597">Phosphoprotein</keyword>
<dbReference type="InterPro" id="IPR001789">
    <property type="entry name" value="Sig_transdc_resp-reg_receiver"/>
</dbReference>
<dbReference type="Pfam" id="PF00072">
    <property type="entry name" value="Response_reg"/>
    <property type="match status" value="1"/>
</dbReference>
<comment type="caution">
    <text evidence="4">The sequence shown here is derived from an EMBL/GenBank/DDBJ whole genome shotgun (WGS) entry which is preliminary data.</text>
</comment>
<accession>A0A7W6W9U2</accession>
<dbReference type="SUPFAM" id="SSF52172">
    <property type="entry name" value="CheY-like"/>
    <property type="match status" value="1"/>
</dbReference>
<dbReference type="GO" id="GO:0000160">
    <property type="term" value="P:phosphorelay signal transduction system"/>
    <property type="evidence" value="ECO:0007669"/>
    <property type="project" value="InterPro"/>
</dbReference>
<name>A0A7W6W9U2_9PROT</name>
<evidence type="ECO:0000256" key="2">
    <source>
        <dbReference type="PROSITE-ProRule" id="PRU00169"/>
    </source>
</evidence>